<evidence type="ECO:0000313" key="12">
    <source>
        <dbReference type="Proteomes" id="UP001158576"/>
    </source>
</evidence>
<keyword evidence="2" id="KW-0963">Cytoplasm</keyword>
<accession>A0ABN7RWG9</accession>
<evidence type="ECO:0000313" key="11">
    <source>
        <dbReference type="EMBL" id="CAG5084783.1"/>
    </source>
</evidence>
<dbReference type="SMART" id="SM00438">
    <property type="entry name" value="ZnF_NFX"/>
    <property type="match status" value="12"/>
</dbReference>
<dbReference type="Pfam" id="PF13086">
    <property type="entry name" value="AAA_11"/>
    <property type="match status" value="1"/>
</dbReference>
<comment type="subcellular location">
    <subcellularLocation>
        <location evidence="1">Cytoplasm</location>
    </subcellularLocation>
</comment>
<keyword evidence="12" id="KW-1185">Reference proteome</keyword>
<feature type="region of interest" description="Disordered" evidence="9">
    <location>
        <begin position="1"/>
        <end position="42"/>
    </location>
</feature>
<evidence type="ECO:0000256" key="7">
    <source>
        <dbReference type="ARBA" id="ARBA00022859"/>
    </source>
</evidence>
<dbReference type="InterPro" id="IPR027417">
    <property type="entry name" value="P-loop_NTPase"/>
</dbReference>
<dbReference type="InterPro" id="IPR046439">
    <property type="entry name" value="ZF_RZ_dom"/>
</dbReference>
<evidence type="ECO:0000256" key="3">
    <source>
        <dbReference type="ARBA" id="ARBA00022723"/>
    </source>
</evidence>
<dbReference type="Gene3D" id="3.40.50.300">
    <property type="entry name" value="P-loop containing nucleotide triphosphate hydrolases"/>
    <property type="match status" value="3"/>
</dbReference>
<evidence type="ECO:0000259" key="10">
    <source>
        <dbReference type="PROSITE" id="PS51981"/>
    </source>
</evidence>
<keyword evidence="3" id="KW-0479">Metal-binding</keyword>
<dbReference type="PANTHER" id="PTHR10887">
    <property type="entry name" value="DNA2/NAM7 HELICASE FAMILY"/>
    <property type="match status" value="1"/>
</dbReference>
<evidence type="ECO:0000256" key="4">
    <source>
        <dbReference type="ARBA" id="ARBA00022737"/>
    </source>
</evidence>
<feature type="compositionally biased region" description="Basic residues" evidence="9">
    <location>
        <begin position="1"/>
        <end position="11"/>
    </location>
</feature>
<evidence type="ECO:0000256" key="8">
    <source>
        <dbReference type="SAM" id="Coils"/>
    </source>
</evidence>
<organism evidence="11 12">
    <name type="scientific">Oikopleura dioica</name>
    <name type="common">Tunicate</name>
    <dbReference type="NCBI Taxonomy" id="34765"/>
    <lineage>
        <taxon>Eukaryota</taxon>
        <taxon>Metazoa</taxon>
        <taxon>Chordata</taxon>
        <taxon>Tunicata</taxon>
        <taxon>Appendicularia</taxon>
        <taxon>Copelata</taxon>
        <taxon>Oikopleuridae</taxon>
        <taxon>Oikopleura</taxon>
    </lineage>
</organism>
<protein>
    <submittedName>
        <fullName evidence="11">Oidioi.mRNA.OKI2018_I69.PAR.g10735.t1.cds</fullName>
    </submittedName>
</protein>
<keyword evidence="6" id="KW-0862">Zinc</keyword>
<dbReference type="InterPro" id="IPR045055">
    <property type="entry name" value="DNA2/NAM7-like"/>
</dbReference>
<dbReference type="EMBL" id="OU015568">
    <property type="protein sequence ID" value="CAG5084783.1"/>
    <property type="molecule type" value="Genomic_DNA"/>
</dbReference>
<feature type="coiled-coil region" evidence="8">
    <location>
        <begin position="667"/>
        <end position="698"/>
    </location>
</feature>
<keyword evidence="7" id="KW-0391">Immunity</keyword>
<feature type="domain" description="RZ-type" evidence="10">
    <location>
        <begin position="2081"/>
        <end position="2162"/>
    </location>
</feature>
<evidence type="ECO:0000256" key="2">
    <source>
        <dbReference type="ARBA" id="ARBA00022490"/>
    </source>
</evidence>
<keyword evidence="5" id="KW-0863">Zinc-finger</keyword>
<sequence>MDRGRGNRGSRGRGNSGRGSRGGRGRGRGGGAGGSPYIPKFPIGAGKIQEALDDPSADLGALVSSPGFKKLLSTDSFTGENKIYAQENDPDNIKKRPIYPTVQELTSTNHIHQGRDERDRELDALALKVNGPYNSIEEYAKKLFDITREDFMRPLRNGIRTFMENKKVEETTVYQRSSYRDKRQMLKRITDVNIYTAEPLATEYDMLESKAFFLPVKNVLERLQADDFNRIPFQNILVTGTDGRLDRTPSNPPYLDDQDTIYNMNSLFKNPPENPNIFVRDQSWNNETSMIIKEEQLRAMKSALQGSVSVIQGPPGTGKTFIAKLVMRCLLDNKDHWYGDQRTPILLICYTNHALDQFLEGIHEFEQSIVRYGGRTKSDIVQQYTIHEQRRRVTFNKSLWKQVKVAERSVEEIQSKRYVFERDFELAFTDVIAPEKLYDADAITEEQYQTIVGDLQASMDAGTFNYISQPIGEQPKSHALNLLKVWLRLDYLSQLNNLVQNLHAMENYVEEELFDDEDEENVERMSFEHIEDQRRKKNARMRHEENIRKEIIRHVFSQPSMKQHEENERAKWNSQANQTNQGQKKSKKKGKEEENNNNAPGFSQEMFNAKYVHLAEKWIRKLRREEKWVIDTAYENAGACRKTQEQLWDEALRGNYQNRQLWYGSVIEKYQEKMQSKLEESNNEIKEAEEGLANVRILQDTHICKQFRLVAMTATIATKNFRLIQNLGCKIVMAEESAELPESHLVACLTEHTQQMILIGDHQQLRPKVNCYELEKKCNLDISLFERLIKNNFEFVRLGEQHRMQPNISTFMSTCFYENLKNHVSTNNRESDKVLYFGDRGRVQFINYGLIENQLPEYSEAADDDGTSKSNAMEDEYVFLIAELLIKAGYDASKITILTFYIGQFFQIREKVRLLPKDNRPDVQTVDNYQGQENQVVILSTVRSNSDFKGGFATIKNRACVALSRARSALIVVGNLEMLRNAGSSDNVWIKIMRHAEKEGVVSEGLKLECPWHPIYKTVIPYVKKQEFQRAVKAAFPLGGCTFPCPTTFSCGHRCPKTCHNPEEHQLYQCGVMVRKNLPCGHEATIKCHIKPENWNCQANCEREISSCGHGCKEKCYVKCSSSNCKEPVQKTCGVCNNTVTKECRKRKELEKPCKQKCIFKMKTCGHECRKYCHSEADHHADPCLKPCEDKLPCGHPCPLLCKDHTTSDVHEKYQCKKQCERSCKKCGKASCNELCFVECKTCVLPVDKKLPCEHVGKNVPCNVAPEDFPCQTSCKRMLQCGHQCNLRCFEDCATAKCQKMVPKELPCTHNAKMPCFIDPQDYQCKKKCKKEYECGHPCVQKCFESCDRMKCTVLKPFERSCEHIIGVPCNGDFKLEPCDVVVTTTLECYHKKNVRCHELEGTILCEEKTWKLLPCGHQAEDFCHKNPDQIFCHEKVQKSLSCGHTRDAECGKTDDELVRECKQPCLKTLTCGHKCKRKCNQKCDAKKCKEPIEVKCKDCDGFLTVECSSKRIVKACTNQCKERLACGHQCPLQCHQGVDFDHSKVKCMKRCEKSCGQCGKRTCTKKCHEKCEPCPTKNVRRTLPCGHQGIATCSEQPICNEMCERKLKCGHQCESLCSEPCTKKCPVKCSRMLNCGHMCTKICSEPCNRSCSRLVDQNCLTCSKKGEVGKVECRVEGAVRQSQSCVKPCKATLECGHECEGNCTDCFGGLFHKPCQKICDQTKVCGHICKDKCHKDCPPCEEKCTKRCAHSVCNHPCFEMCTPCMEECPEPGCGKRCSDDCDHELSKPERCSARRLCGHQCELIRHNRAFDRFLHTDNQCAQCHPAISVKFHSVIMMTEEYEEDELYVYLPDCQHRIEWEGLDGWVQSVSQESEFKAILCPKCKARMASSRYTKIFNNWNKKYERIKGTYREADRKRRDELSNALNSLTPNFPSGRLSQKALRARSAKAKFQLLARAQFMVKTQKSMTKISEGLQNMIDPNKIFFARINQIASLDGRVEFSPDSILQSKDILLKLNLFASWSKGMDKLGFRFQRLFGASSERQFEALVEISNSILFKKLEPQHQDIVKRSEKIIGAFTIVTSEEVESVAKAIAAAERGMRGGHWFECPNGHPYFIGECGGAMENAVCPCGARIGGRSHQLTTGNRASNLGGGYGAYDRMMRMNPAPNPNDFRF</sequence>
<dbReference type="CDD" id="cd06008">
    <property type="entry name" value="NF-X1-zinc-finger"/>
    <property type="match status" value="1"/>
</dbReference>
<evidence type="ECO:0000256" key="6">
    <source>
        <dbReference type="ARBA" id="ARBA00022833"/>
    </source>
</evidence>
<dbReference type="InterPro" id="IPR000967">
    <property type="entry name" value="Znf_NFX1"/>
</dbReference>
<dbReference type="Pfam" id="PF13087">
    <property type="entry name" value="AAA_12"/>
    <property type="match status" value="1"/>
</dbReference>
<gene>
    <name evidence="11" type="ORF">OKIOD_LOCUS2293</name>
</gene>
<feature type="region of interest" description="Disordered" evidence="9">
    <location>
        <begin position="555"/>
        <end position="602"/>
    </location>
</feature>
<dbReference type="Proteomes" id="UP001158576">
    <property type="component" value="Chromosome PAR"/>
</dbReference>
<dbReference type="CDD" id="cd18808">
    <property type="entry name" value="SF1_C_Upf1"/>
    <property type="match status" value="1"/>
</dbReference>
<dbReference type="InterPro" id="IPR041677">
    <property type="entry name" value="DNA2/NAM7_AAA_11"/>
</dbReference>
<name>A0ABN7RWG9_OIKDI</name>
<proteinExistence type="predicted"/>
<keyword evidence="4" id="KW-0677">Repeat</keyword>
<dbReference type="InterPro" id="IPR041679">
    <property type="entry name" value="DNA2/NAM7-like_C"/>
</dbReference>
<evidence type="ECO:0000256" key="9">
    <source>
        <dbReference type="SAM" id="MobiDB-lite"/>
    </source>
</evidence>
<reference evidence="11 12" key="1">
    <citation type="submission" date="2021-04" db="EMBL/GenBank/DDBJ databases">
        <authorList>
            <person name="Bliznina A."/>
        </authorList>
    </citation>
    <scope>NUCLEOTIDE SEQUENCE [LARGE SCALE GENOMIC DNA]</scope>
</reference>
<dbReference type="InterPro" id="IPR047187">
    <property type="entry name" value="SF1_C_Upf1"/>
</dbReference>
<dbReference type="PROSITE" id="PS51981">
    <property type="entry name" value="ZF_RZ"/>
    <property type="match status" value="1"/>
</dbReference>
<evidence type="ECO:0000256" key="1">
    <source>
        <dbReference type="ARBA" id="ARBA00004496"/>
    </source>
</evidence>
<feature type="compositionally biased region" description="Basic and acidic residues" evidence="9">
    <location>
        <begin position="562"/>
        <end position="571"/>
    </location>
</feature>
<dbReference type="PANTHER" id="PTHR10887:SF341">
    <property type="entry name" value="NFX1-TYPE ZINC FINGER-CONTAINING PROTEIN 1"/>
    <property type="match status" value="1"/>
</dbReference>
<keyword evidence="8" id="KW-0175">Coiled coil</keyword>
<dbReference type="SUPFAM" id="SSF52540">
    <property type="entry name" value="P-loop containing nucleoside triphosphate hydrolases"/>
    <property type="match status" value="1"/>
</dbReference>
<evidence type="ECO:0000256" key="5">
    <source>
        <dbReference type="ARBA" id="ARBA00022771"/>
    </source>
</evidence>